<dbReference type="InterPro" id="IPR013106">
    <property type="entry name" value="Ig_V-set"/>
</dbReference>
<dbReference type="STRING" id="6832.A0A553NX96"/>
<dbReference type="Pfam" id="PF13927">
    <property type="entry name" value="Ig_3"/>
    <property type="match status" value="1"/>
</dbReference>
<dbReference type="InterPro" id="IPR007110">
    <property type="entry name" value="Ig-like_dom"/>
</dbReference>
<sequence length="342" mass="38189">MGRERPDLALKMKLPFQIFVKDKLKLDGLILLCLLGIPSASLVEQDPQAEDLMESSNFQFSASAAAILPNGFGLTTPPSKPSMSETDLNPRFHLRAMTQNITAIEGREVRLECAVYNLGNKTVSWLRDENLNIISSGRYTYTSDQRFQALHEEDYTHLDRDETLEHWILQIRNAQMEDEGRYECQISTQPITSYHFYLKVVVPVATILGKPEMFVDVGSTINITCIVQHTPGPPSIVQWQHNGHPIDYTSTRGGVSVLTNKAATTVSSLIIQQARTEDGGTYTCRAGDLVTPSNVKVHVIHGDNYQSLHTNSAHRSWPSTPVIWICFSLALGHIMSKLKLSL</sequence>
<dbReference type="InterPro" id="IPR013783">
    <property type="entry name" value="Ig-like_fold"/>
</dbReference>
<evidence type="ECO:0000313" key="2">
    <source>
        <dbReference type="EMBL" id="TRY70061.1"/>
    </source>
</evidence>
<feature type="domain" description="Ig-like" evidence="1">
    <location>
        <begin position="90"/>
        <end position="187"/>
    </location>
</feature>
<gene>
    <name evidence="2" type="ORF">TCAL_13504</name>
</gene>
<keyword evidence="3" id="KW-1185">Reference proteome</keyword>
<dbReference type="Proteomes" id="UP000318571">
    <property type="component" value="Chromosome 9"/>
</dbReference>
<dbReference type="GO" id="GO:0032589">
    <property type="term" value="C:neuron projection membrane"/>
    <property type="evidence" value="ECO:0007669"/>
    <property type="project" value="TreeGrafter"/>
</dbReference>
<reference evidence="2 3" key="1">
    <citation type="journal article" date="2018" name="Nat. Ecol. Evol.">
        <title>Genomic signatures of mitonuclear coevolution across populations of Tigriopus californicus.</title>
        <authorList>
            <person name="Barreto F.S."/>
            <person name="Watson E.T."/>
            <person name="Lima T.G."/>
            <person name="Willett C.S."/>
            <person name="Edmands S."/>
            <person name="Li W."/>
            <person name="Burton R.S."/>
        </authorList>
    </citation>
    <scope>NUCLEOTIDE SEQUENCE [LARGE SCALE GENOMIC DNA]</scope>
    <source>
        <strain evidence="2 3">San Diego</strain>
    </source>
</reference>
<comment type="caution">
    <text evidence="2">The sequence shown here is derived from an EMBL/GenBank/DDBJ whole genome shotgun (WGS) entry which is preliminary data.</text>
</comment>
<dbReference type="PANTHER" id="PTHR23279">
    <property type="entry name" value="DEFECTIVE PROBOSCIS EXTENSION RESPONSE DPR -RELATED"/>
    <property type="match status" value="1"/>
</dbReference>
<accession>A0A553NX96</accession>
<dbReference type="InterPro" id="IPR003599">
    <property type="entry name" value="Ig_sub"/>
</dbReference>
<dbReference type="EMBL" id="VCGU01000009">
    <property type="protein sequence ID" value="TRY70061.1"/>
    <property type="molecule type" value="Genomic_DNA"/>
</dbReference>
<dbReference type="PANTHER" id="PTHR23279:SF36">
    <property type="entry name" value="DEFECTIVE PROBOSCIS EXTENSION RESPONSE 9, ISOFORM A"/>
    <property type="match status" value="1"/>
</dbReference>
<name>A0A553NX96_TIGCA</name>
<dbReference type="InterPro" id="IPR037448">
    <property type="entry name" value="Zig-8"/>
</dbReference>
<dbReference type="PROSITE" id="PS50835">
    <property type="entry name" value="IG_LIKE"/>
    <property type="match status" value="2"/>
</dbReference>
<proteinExistence type="predicted"/>
<dbReference type="SUPFAM" id="SSF48726">
    <property type="entry name" value="Immunoglobulin"/>
    <property type="match status" value="2"/>
</dbReference>
<dbReference type="Gene3D" id="2.60.40.10">
    <property type="entry name" value="Immunoglobulins"/>
    <property type="match status" value="2"/>
</dbReference>
<dbReference type="SMART" id="SM00408">
    <property type="entry name" value="IGc2"/>
    <property type="match status" value="2"/>
</dbReference>
<organism evidence="2 3">
    <name type="scientific">Tigriopus californicus</name>
    <name type="common">Marine copepod</name>
    <dbReference type="NCBI Taxonomy" id="6832"/>
    <lineage>
        <taxon>Eukaryota</taxon>
        <taxon>Metazoa</taxon>
        <taxon>Ecdysozoa</taxon>
        <taxon>Arthropoda</taxon>
        <taxon>Crustacea</taxon>
        <taxon>Multicrustacea</taxon>
        <taxon>Hexanauplia</taxon>
        <taxon>Copepoda</taxon>
        <taxon>Harpacticoida</taxon>
        <taxon>Harpacticidae</taxon>
        <taxon>Tigriopus</taxon>
    </lineage>
</organism>
<evidence type="ECO:0000313" key="3">
    <source>
        <dbReference type="Proteomes" id="UP000318571"/>
    </source>
</evidence>
<dbReference type="GO" id="GO:0050808">
    <property type="term" value="P:synapse organization"/>
    <property type="evidence" value="ECO:0007669"/>
    <property type="project" value="TreeGrafter"/>
</dbReference>
<dbReference type="SMART" id="SM00406">
    <property type="entry name" value="IGv"/>
    <property type="match status" value="2"/>
</dbReference>
<dbReference type="AlphaFoldDB" id="A0A553NX96"/>
<dbReference type="CDD" id="cd00096">
    <property type="entry name" value="Ig"/>
    <property type="match status" value="1"/>
</dbReference>
<dbReference type="SMART" id="SM00409">
    <property type="entry name" value="IG"/>
    <property type="match status" value="2"/>
</dbReference>
<dbReference type="InterPro" id="IPR036179">
    <property type="entry name" value="Ig-like_dom_sf"/>
</dbReference>
<feature type="domain" description="Ig-like" evidence="1">
    <location>
        <begin position="203"/>
        <end position="296"/>
    </location>
</feature>
<protein>
    <recommendedName>
        <fullName evidence="1">Ig-like domain-containing protein</fullName>
    </recommendedName>
</protein>
<dbReference type="Pfam" id="PF07686">
    <property type="entry name" value="V-set"/>
    <property type="match status" value="1"/>
</dbReference>
<dbReference type="InterPro" id="IPR003598">
    <property type="entry name" value="Ig_sub2"/>
</dbReference>
<dbReference type="FunFam" id="2.60.40.10:FF:000533">
    <property type="entry name" value="Uncharacterized protein, isoform A"/>
    <property type="match status" value="1"/>
</dbReference>
<evidence type="ECO:0000259" key="1">
    <source>
        <dbReference type="PROSITE" id="PS50835"/>
    </source>
</evidence>